<evidence type="ECO:0000256" key="2">
    <source>
        <dbReference type="SAM" id="Phobius"/>
    </source>
</evidence>
<dbReference type="Pfam" id="PF03703">
    <property type="entry name" value="bPH_2"/>
    <property type="match status" value="1"/>
</dbReference>
<feature type="compositionally biased region" description="Basic residues" evidence="1">
    <location>
        <begin position="273"/>
        <end position="284"/>
    </location>
</feature>
<dbReference type="EMBL" id="FYEZ01000001">
    <property type="protein sequence ID" value="SNC65609.1"/>
    <property type="molecule type" value="Genomic_DNA"/>
</dbReference>
<feature type="compositionally biased region" description="Basic and acidic residues" evidence="1">
    <location>
        <begin position="226"/>
        <end position="272"/>
    </location>
</feature>
<feature type="compositionally biased region" description="Basic and acidic residues" evidence="1">
    <location>
        <begin position="166"/>
        <end position="187"/>
    </location>
</feature>
<sequence>MAAEPEVDLDLIGRYLVPGERVVIAVRHHWVVVAEPVLTAIVSLALVLWVGAVVPGHLVVVADALWWVWFAVLARTLFHLWEWRRTWFISTDRRVLLNYGVIIRRVAMMPLGKVTDLNYGRSVWGRLLGYGTFTMESAGQNQALSQVDHIPNPDENYRRMVSEIFRDMGDGDPQTPDREDEGPRFDGDEIEWPEEDEELDPTDPRDPFGIADPDEEGWGHPAPQDGPHEDGSWRAFDDTELTAREQAELDRRQRDAEAERVRREEERAEQQRRQRARRRRRSDD</sequence>
<evidence type="ECO:0000313" key="5">
    <source>
        <dbReference type="Proteomes" id="UP000198122"/>
    </source>
</evidence>
<keyword evidence="2" id="KW-0472">Membrane</keyword>
<keyword evidence="2" id="KW-0812">Transmembrane</keyword>
<feature type="domain" description="YdbS-like PH" evidence="3">
    <location>
        <begin position="83"/>
        <end position="155"/>
    </location>
</feature>
<keyword evidence="5" id="KW-1185">Reference proteome</keyword>
<dbReference type="OrthoDB" id="3354538at2"/>
<accession>A0A212THT8</accession>
<proteinExistence type="predicted"/>
<evidence type="ECO:0000313" key="4">
    <source>
        <dbReference type="EMBL" id="SNC65609.1"/>
    </source>
</evidence>
<evidence type="ECO:0000259" key="3">
    <source>
        <dbReference type="Pfam" id="PF03703"/>
    </source>
</evidence>
<dbReference type="Proteomes" id="UP000198122">
    <property type="component" value="Unassembled WGS sequence"/>
</dbReference>
<dbReference type="InterPro" id="IPR005182">
    <property type="entry name" value="YdbS-like_PH"/>
</dbReference>
<dbReference type="RefSeq" id="WP_088818222.1">
    <property type="nucleotide sequence ID" value="NZ_FYEZ01000001.1"/>
</dbReference>
<gene>
    <name evidence="4" type="ORF">SAMN05445756_1378</name>
</gene>
<keyword evidence="2" id="KW-1133">Transmembrane helix</keyword>
<feature type="transmembrane region" description="Helical" evidence="2">
    <location>
        <begin position="30"/>
        <end position="52"/>
    </location>
</feature>
<name>A0A212THT8_9MICO</name>
<feature type="transmembrane region" description="Helical" evidence="2">
    <location>
        <begin position="64"/>
        <end position="81"/>
    </location>
</feature>
<feature type="region of interest" description="Disordered" evidence="1">
    <location>
        <begin position="166"/>
        <end position="284"/>
    </location>
</feature>
<protein>
    <submittedName>
        <fullName evidence="4">PH domain-containing protein</fullName>
    </submittedName>
</protein>
<organism evidence="4 5">
    <name type="scientific">Kytococcus aerolatus</name>
    <dbReference type="NCBI Taxonomy" id="592308"/>
    <lineage>
        <taxon>Bacteria</taxon>
        <taxon>Bacillati</taxon>
        <taxon>Actinomycetota</taxon>
        <taxon>Actinomycetes</taxon>
        <taxon>Micrococcales</taxon>
        <taxon>Kytococcaceae</taxon>
        <taxon>Kytococcus</taxon>
    </lineage>
</organism>
<dbReference type="PANTHER" id="PTHR37938">
    <property type="entry name" value="BLL0215 PROTEIN"/>
    <property type="match status" value="1"/>
</dbReference>
<dbReference type="PANTHER" id="PTHR37938:SF1">
    <property type="entry name" value="BLL0215 PROTEIN"/>
    <property type="match status" value="1"/>
</dbReference>
<reference evidence="4 5" key="1">
    <citation type="submission" date="2017-06" db="EMBL/GenBank/DDBJ databases">
        <authorList>
            <person name="Kim H.J."/>
            <person name="Triplett B.A."/>
        </authorList>
    </citation>
    <scope>NUCLEOTIDE SEQUENCE [LARGE SCALE GENOMIC DNA]</scope>
    <source>
        <strain evidence="4 5">DSM 22179</strain>
    </source>
</reference>
<evidence type="ECO:0000256" key="1">
    <source>
        <dbReference type="SAM" id="MobiDB-lite"/>
    </source>
</evidence>
<feature type="compositionally biased region" description="Acidic residues" evidence="1">
    <location>
        <begin position="188"/>
        <end position="201"/>
    </location>
</feature>
<dbReference type="AlphaFoldDB" id="A0A212THT8"/>